<evidence type="ECO:0000259" key="7">
    <source>
        <dbReference type="PROSITE" id="PS50011"/>
    </source>
</evidence>
<dbReference type="InterPro" id="IPR011009">
    <property type="entry name" value="Kinase-like_dom_sf"/>
</dbReference>
<keyword evidence="1" id="KW-0808">Transferase</keyword>
<organism evidence="8">
    <name type="scientific">Oppiella nova</name>
    <dbReference type="NCBI Taxonomy" id="334625"/>
    <lineage>
        <taxon>Eukaryota</taxon>
        <taxon>Metazoa</taxon>
        <taxon>Ecdysozoa</taxon>
        <taxon>Arthropoda</taxon>
        <taxon>Chelicerata</taxon>
        <taxon>Arachnida</taxon>
        <taxon>Acari</taxon>
        <taxon>Acariformes</taxon>
        <taxon>Sarcoptiformes</taxon>
        <taxon>Oribatida</taxon>
        <taxon>Brachypylina</taxon>
        <taxon>Oppioidea</taxon>
        <taxon>Oppiidae</taxon>
        <taxon>Oppiella</taxon>
    </lineage>
</organism>
<accession>A0A7R9MBJ0</accession>
<dbReference type="PROSITE" id="PS50011">
    <property type="entry name" value="PROTEIN_KINASE_DOM"/>
    <property type="match status" value="1"/>
</dbReference>
<dbReference type="Gene3D" id="3.30.200.20">
    <property type="entry name" value="Phosphorylase Kinase, domain 1"/>
    <property type="match status" value="1"/>
</dbReference>
<dbReference type="EMBL" id="OC927345">
    <property type="protein sequence ID" value="CAD7657176.1"/>
    <property type="molecule type" value="Genomic_DNA"/>
</dbReference>
<dbReference type="PROSITE" id="PS00108">
    <property type="entry name" value="PROTEIN_KINASE_ST"/>
    <property type="match status" value="1"/>
</dbReference>
<dbReference type="GO" id="GO:0005524">
    <property type="term" value="F:ATP binding"/>
    <property type="evidence" value="ECO:0007669"/>
    <property type="project" value="UniProtKB-KW"/>
</dbReference>
<keyword evidence="4" id="KW-0067">ATP-binding</keyword>
<keyword evidence="3" id="KW-0418">Kinase</keyword>
<evidence type="ECO:0000256" key="5">
    <source>
        <dbReference type="ARBA" id="ARBA00037982"/>
    </source>
</evidence>
<evidence type="ECO:0000256" key="4">
    <source>
        <dbReference type="ARBA" id="ARBA00022840"/>
    </source>
</evidence>
<feature type="domain" description="Protein kinase" evidence="7">
    <location>
        <begin position="1"/>
        <end position="322"/>
    </location>
</feature>
<proteinExistence type="inferred from homology"/>
<reference evidence="8" key="1">
    <citation type="submission" date="2020-11" db="EMBL/GenBank/DDBJ databases">
        <authorList>
            <person name="Tran Van P."/>
        </authorList>
    </citation>
    <scope>NUCLEOTIDE SEQUENCE</scope>
</reference>
<dbReference type="InterPro" id="IPR050339">
    <property type="entry name" value="CC_SR_Kinase"/>
</dbReference>
<evidence type="ECO:0000313" key="8">
    <source>
        <dbReference type="EMBL" id="CAD7657176.1"/>
    </source>
</evidence>
<dbReference type="GO" id="GO:0004694">
    <property type="term" value="F:eukaryotic translation initiation factor 2alpha kinase activity"/>
    <property type="evidence" value="ECO:0007669"/>
    <property type="project" value="TreeGrafter"/>
</dbReference>
<dbReference type="OrthoDB" id="9992527at2759"/>
<dbReference type="GO" id="GO:0005829">
    <property type="term" value="C:cytosol"/>
    <property type="evidence" value="ECO:0007669"/>
    <property type="project" value="TreeGrafter"/>
</dbReference>
<gene>
    <name evidence="8" type="ORF">ONB1V03_LOCUS13807</name>
</gene>
<dbReference type="Pfam" id="PF00069">
    <property type="entry name" value="Pkinase"/>
    <property type="match status" value="1"/>
</dbReference>
<sequence length="350" mass="39695">MGPVTVGNNAGLHLNGPGASDESSSGNNSQGQGGLSGRSALVQQFELQQNGKDEESAIFDKLSLLSQGLDDKNKVYREVENLKKVNSAYIAKYYDWWIGEKTFYIIMEYCPDTLRKIINLRPGVFTRHYGQTMGDLEYYMTCEIFRQTLECVQYMHGLSPPVIHRDLKPENILISYDSEHDRFVKLCDFGLATVHNKTINNQGSNAYTMDVGTVNYQAPEIGKGGKYDHKSDVFSLAIIGAELFELEREELENPPRPGNGQDESQTQNTIMKIGDKGKKRPECSEVLAKYDDWSINKNIIGKDVKIIGLINNLKDNDEHRFFYEFFKRCNLMDKYQPKIVPDEPGTSDEE</sequence>
<evidence type="ECO:0000256" key="3">
    <source>
        <dbReference type="ARBA" id="ARBA00022777"/>
    </source>
</evidence>
<evidence type="ECO:0000256" key="1">
    <source>
        <dbReference type="ARBA" id="ARBA00022679"/>
    </source>
</evidence>
<feature type="region of interest" description="Disordered" evidence="6">
    <location>
        <begin position="1"/>
        <end position="37"/>
    </location>
</feature>
<dbReference type="SUPFAM" id="SSF56112">
    <property type="entry name" value="Protein kinase-like (PK-like)"/>
    <property type="match status" value="1"/>
</dbReference>
<keyword evidence="2" id="KW-0547">Nucleotide-binding</keyword>
<evidence type="ECO:0000313" key="9">
    <source>
        <dbReference type="Proteomes" id="UP000728032"/>
    </source>
</evidence>
<dbReference type="GO" id="GO:0005634">
    <property type="term" value="C:nucleus"/>
    <property type="evidence" value="ECO:0007669"/>
    <property type="project" value="TreeGrafter"/>
</dbReference>
<feature type="compositionally biased region" description="Polar residues" evidence="6">
    <location>
        <begin position="261"/>
        <end position="270"/>
    </location>
</feature>
<dbReference type="Gene3D" id="1.10.510.10">
    <property type="entry name" value="Transferase(Phosphotransferase) domain 1"/>
    <property type="match status" value="1"/>
</dbReference>
<dbReference type="SMART" id="SM00220">
    <property type="entry name" value="S_TKc"/>
    <property type="match status" value="1"/>
</dbReference>
<dbReference type="AlphaFoldDB" id="A0A7R9MBJ0"/>
<dbReference type="EMBL" id="CAJPVJ010012520">
    <property type="protein sequence ID" value="CAG2174362.1"/>
    <property type="molecule type" value="Genomic_DNA"/>
</dbReference>
<dbReference type="Proteomes" id="UP000728032">
    <property type="component" value="Unassembled WGS sequence"/>
</dbReference>
<comment type="similarity">
    <text evidence="5">Belongs to the protein kinase superfamily. Ser/Thr protein kinase family. GCN2 subfamily.</text>
</comment>
<dbReference type="InterPro" id="IPR000719">
    <property type="entry name" value="Prot_kinase_dom"/>
</dbReference>
<dbReference type="InterPro" id="IPR008271">
    <property type="entry name" value="Ser/Thr_kinase_AS"/>
</dbReference>
<feature type="non-terminal residue" evidence="8">
    <location>
        <position position="350"/>
    </location>
</feature>
<dbReference type="PANTHER" id="PTHR11042">
    <property type="entry name" value="EUKARYOTIC TRANSLATION INITIATION FACTOR 2-ALPHA KINASE EIF2-ALPHA KINASE -RELATED"/>
    <property type="match status" value="1"/>
</dbReference>
<keyword evidence="9" id="KW-1185">Reference proteome</keyword>
<evidence type="ECO:0000256" key="2">
    <source>
        <dbReference type="ARBA" id="ARBA00022741"/>
    </source>
</evidence>
<feature type="region of interest" description="Disordered" evidence="6">
    <location>
        <begin position="251"/>
        <end position="277"/>
    </location>
</feature>
<protein>
    <recommendedName>
        <fullName evidence="7">Protein kinase domain-containing protein</fullName>
    </recommendedName>
</protein>
<evidence type="ECO:0000256" key="6">
    <source>
        <dbReference type="SAM" id="MobiDB-lite"/>
    </source>
</evidence>
<name>A0A7R9MBJ0_9ACAR</name>
<feature type="compositionally biased region" description="Low complexity" evidence="6">
    <location>
        <begin position="18"/>
        <end position="30"/>
    </location>
</feature>
<dbReference type="PANTHER" id="PTHR11042:SF136">
    <property type="entry name" value="EIF-2-ALPHA KINASE GCN2"/>
    <property type="match status" value="1"/>
</dbReference>